<evidence type="ECO:0000256" key="1">
    <source>
        <dbReference type="SAM" id="MobiDB-lite"/>
    </source>
</evidence>
<evidence type="ECO:0000313" key="2">
    <source>
        <dbReference type="EMBL" id="MFK4264017.1"/>
    </source>
</evidence>
<dbReference type="RefSeq" id="WP_358702658.1">
    <property type="nucleotide sequence ID" value="NZ_JBFACG010000006.1"/>
</dbReference>
<evidence type="ECO:0000313" key="3">
    <source>
        <dbReference type="Proteomes" id="UP001620295"/>
    </source>
</evidence>
<keyword evidence="3" id="KW-1185">Reference proteome</keyword>
<gene>
    <name evidence="2" type="ORF">ACI2L5_03620</name>
</gene>
<proteinExistence type="predicted"/>
<dbReference type="Proteomes" id="UP001620295">
    <property type="component" value="Unassembled WGS sequence"/>
</dbReference>
<reference evidence="2 3" key="1">
    <citation type="submission" date="2024-11" db="EMBL/GenBank/DDBJ databases">
        <title>The Natural Products Discovery Center: Release of the First 8490 Sequenced Strains for Exploring Actinobacteria Biosynthetic Diversity.</title>
        <authorList>
            <person name="Kalkreuter E."/>
            <person name="Kautsar S.A."/>
            <person name="Yang D."/>
            <person name="Bader C.D."/>
            <person name="Teijaro C.N."/>
            <person name="Fluegel L."/>
            <person name="Davis C.M."/>
            <person name="Simpson J.R."/>
            <person name="Lauterbach L."/>
            <person name="Steele A.D."/>
            <person name="Gui C."/>
            <person name="Meng S."/>
            <person name="Li G."/>
            <person name="Viehrig K."/>
            <person name="Ye F."/>
            <person name="Su P."/>
            <person name="Kiefer A.F."/>
            <person name="Nichols A."/>
            <person name="Cepeda A.J."/>
            <person name="Yan W."/>
            <person name="Fan B."/>
            <person name="Jiang Y."/>
            <person name="Adhikari A."/>
            <person name="Zheng C.-J."/>
            <person name="Schuster L."/>
            <person name="Cowan T.M."/>
            <person name="Smanski M.J."/>
            <person name="Chevrette M.G."/>
            <person name="De Carvalho L.P.S."/>
            <person name="Shen B."/>
        </authorList>
    </citation>
    <scope>NUCLEOTIDE SEQUENCE [LARGE SCALE GENOMIC DNA]</scope>
    <source>
        <strain evidence="2 3">NPDC020863</strain>
    </source>
</reference>
<dbReference type="InterPro" id="IPR010296">
    <property type="entry name" value="DUF899_thioredox"/>
</dbReference>
<comment type="caution">
    <text evidence="2">The sequence shown here is derived from an EMBL/GenBank/DDBJ whole genome shotgun (WGS) entry which is preliminary data.</text>
</comment>
<name>A0ABW8LDL3_9ACTN</name>
<organism evidence="2 3">
    <name type="scientific">Streptomyces milbemycinicus</name>
    <dbReference type="NCBI Taxonomy" id="476552"/>
    <lineage>
        <taxon>Bacteria</taxon>
        <taxon>Bacillati</taxon>
        <taxon>Actinomycetota</taxon>
        <taxon>Actinomycetes</taxon>
        <taxon>Kitasatosporales</taxon>
        <taxon>Streptomycetaceae</taxon>
        <taxon>Streptomyces</taxon>
    </lineage>
</organism>
<dbReference type="Pfam" id="PF05988">
    <property type="entry name" value="DUF899"/>
    <property type="match status" value="1"/>
</dbReference>
<feature type="region of interest" description="Disordered" evidence="1">
    <location>
        <begin position="1"/>
        <end position="20"/>
    </location>
</feature>
<sequence length="117" mass="12557">MGRPRPGTRPGLGPQALAGPPLPYSLHPALIRPGPIHGGCTALLDQLDGAAEHIGQHVNFAVVARTPLPRLLTFGRERGWRHLRLLSAADNSYSLDYLAEAVDGSSMPMQLDYSSKP</sequence>
<accession>A0ABW8LDL3</accession>
<dbReference type="EMBL" id="JBJDQH010000001">
    <property type="protein sequence ID" value="MFK4264017.1"/>
    <property type="molecule type" value="Genomic_DNA"/>
</dbReference>
<protein>
    <submittedName>
        <fullName evidence="2">DUF899 family protein</fullName>
    </submittedName>
</protein>
<feature type="compositionally biased region" description="Low complexity" evidence="1">
    <location>
        <begin position="1"/>
        <end position="19"/>
    </location>
</feature>